<name>A0A0F9FWY0_9ZZZZ</name>
<evidence type="ECO:0000313" key="1">
    <source>
        <dbReference type="EMBL" id="KKL90823.1"/>
    </source>
</evidence>
<accession>A0A0F9FWY0</accession>
<dbReference type="AlphaFoldDB" id="A0A0F9FWY0"/>
<reference evidence="1" key="1">
    <citation type="journal article" date="2015" name="Nature">
        <title>Complex archaea that bridge the gap between prokaryotes and eukaryotes.</title>
        <authorList>
            <person name="Spang A."/>
            <person name="Saw J.H."/>
            <person name="Jorgensen S.L."/>
            <person name="Zaremba-Niedzwiedzka K."/>
            <person name="Martijn J."/>
            <person name="Lind A.E."/>
            <person name="van Eijk R."/>
            <person name="Schleper C."/>
            <person name="Guy L."/>
            <person name="Ettema T.J."/>
        </authorList>
    </citation>
    <scope>NUCLEOTIDE SEQUENCE</scope>
</reference>
<proteinExistence type="predicted"/>
<gene>
    <name evidence="1" type="ORF">LCGC14_1900880</name>
</gene>
<dbReference type="EMBL" id="LAZR01019906">
    <property type="protein sequence ID" value="KKL90823.1"/>
    <property type="molecule type" value="Genomic_DNA"/>
</dbReference>
<comment type="caution">
    <text evidence="1">The sequence shown here is derived from an EMBL/GenBank/DDBJ whole genome shotgun (WGS) entry which is preliminary data.</text>
</comment>
<protein>
    <submittedName>
        <fullName evidence="1">Uncharacterized protein</fullName>
    </submittedName>
</protein>
<organism evidence="1">
    <name type="scientific">marine sediment metagenome</name>
    <dbReference type="NCBI Taxonomy" id="412755"/>
    <lineage>
        <taxon>unclassified sequences</taxon>
        <taxon>metagenomes</taxon>
        <taxon>ecological metagenomes</taxon>
    </lineage>
</organism>
<sequence>MRLKAIGREYLPSDRARELMKVTHDRTGYSRVLQFPHAYGDVIIIDDPNQLWGELLAYAGSPPPDEDPRVLPWIQDVLKALSEMYPHSSSRSRLDTMVDFSNYCKEKRE</sequence>